<dbReference type="EMBL" id="FO203431">
    <property type="protein sequence ID" value="CCH89595.1"/>
    <property type="molecule type" value="Genomic_DNA"/>
</dbReference>
<dbReference type="InterPro" id="IPR000515">
    <property type="entry name" value="MetI-like"/>
</dbReference>
<evidence type="ECO:0000256" key="8">
    <source>
        <dbReference type="ARBA" id="ARBA00022840"/>
    </source>
</evidence>
<dbReference type="Gene3D" id="3.40.50.300">
    <property type="entry name" value="P-loop containing nucleotide triphosphate hydrolases"/>
    <property type="match status" value="1"/>
</dbReference>
<evidence type="ECO:0000256" key="5">
    <source>
        <dbReference type="ARBA" id="ARBA00022475"/>
    </source>
</evidence>
<evidence type="ECO:0000256" key="6">
    <source>
        <dbReference type="ARBA" id="ARBA00022692"/>
    </source>
</evidence>
<keyword evidence="7" id="KW-0547">Nucleotide-binding</keyword>
<organism evidence="14 15">
    <name type="scientific">Modestobacter italicus (strain DSM 44449 / CECT 9708 / BC 501)</name>
    <dbReference type="NCBI Taxonomy" id="2732864"/>
    <lineage>
        <taxon>Bacteria</taxon>
        <taxon>Bacillati</taxon>
        <taxon>Actinomycetota</taxon>
        <taxon>Actinomycetes</taxon>
        <taxon>Geodermatophilales</taxon>
        <taxon>Geodermatophilaceae</taxon>
        <taxon>Modestobacter</taxon>
    </lineage>
</organism>
<evidence type="ECO:0000256" key="3">
    <source>
        <dbReference type="ARBA" id="ARBA00005417"/>
    </source>
</evidence>
<dbReference type="InterPro" id="IPR027417">
    <property type="entry name" value="P-loop_NTPase"/>
</dbReference>
<evidence type="ECO:0000256" key="2">
    <source>
        <dbReference type="ARBA" id="ARBA00004202"/>
    </source>
</evidence>
<comment type="similarity">
    <text evidence="3">Belongs to the ABC transporter superfamily.</text>
</comment>
<dbReference type="Proteomes" id="UP000006461">
    <property type="component" value="Chromosome"/>
</dbReference>
<evidence type="ECO:0000256" key="9">
    <source>
        <dbReference type="ARBA" id="ARBA00022989"/>
    </source>
</evidence>
<dbReference type="Pfam" id="PF08352">
    <property type="entry name" value="oligo_HPY"/>
    <property type="match status" value="1"/>
</dbReference>
<dbReference type="InterPro" id="IPR003439">
    <property type="entry name" value="ABC_transporter-like_ATP-bd"/>
</dbReference>
<gene>
    <name evidence="14" type="ordered locus">MODMU_4198</name>
</gene>
<dbReference type="InterPro" id="IPR013563">
    <property type="entry name" value="Oligopep_ABC_C"/>
</dbReference>
<dbReference type="PANTHER" id="PTHR43297:SF2">
    <property type="entry name" value="DIPEPTIDE TRANSPORT ATP-BINDING PROTEIN DPPD"/>
    <property type="match status" value="1"/>
</dbReference>
<dbReference type="Gene3D" id="1.10.3720.10">
    <property type="entry name" value="MetI-like"/>
    <property type="match status" value="1"/>
</dbReference>
<name>I4F1T2_MODI5</name>
<feature type="transmembrane region" description="Helical" evidence="11">
    <location>
        <begin position="110"/>
        <end position="136"/>
    </location>
</feature>
<dbReference type="NCBIfam" id="TIGR01727">
    <property type="entry name" value="oligo_HPY"/>
    <property type="match status" value="1"/>
</dbReference>
<evidence type="ECO:0000256" key="11">
    <source>
        <dbReference type="RuleBase" id="RU363032"/>
    </source>
</evidence>
<dbReference type="KEGG" id="mmar:MODMU_4198"/>
<dbReference type="GO" id="GO:0005886">
    <property type="term" value="C:plasma membrane"/>
    <property type="evidence" value="ECO:0007669"/>
    <property type="project" value="UniProtKB-SubCell"/>
</dbReference>
<dbReference type="HOGENOM" id="CLU_000604_70_6_11"/>
<dbReference type="SUPFAM" id="SSF161098">
    <property type="entry name" value="MetI-like"/>
    <property type="match status" value="1"/>
</dbReference>
<evidence type="ECO:0000256" key="1">
    <source>
        <dbReference type="ARBA" id="ARBA00004141"/>
    </source>
</evidence>
<dbReference type="Pfam" id="PF00005">
    <property type="entry name" value="ABC_tran"/>
    <property type="match status" value="1"/>
</dbReference>
<feature type="transmembrane region" description="Helical" evidence="11">
    <location>
        <begin position="63"/>
        <end position="90"/>
    </location>
</feature>
<dbReference type="InterPro" id="IPR017871">
    <property type="entry name" value="ABC_transporter-like_CS"/>
</dbReference>
<dbReference type="STRING" id="477641.MODMU_4198"/>
<keyword evidence="6 11" id="KW-0812">Transmembrane</keyword>
<evidence type="ECO:0000256" key="4">
    <source>
        <dbReference type="ARBA" id="ARBA00022448"/>
    </source>
</evidence>
<proteinExistence type="inferred from homology"/>
<dbReference type="CDD" id="cd03257">
    <property type="entry name" value="ABC_NikE_OppD_transporters"/>
    <property type="match status" value="1"/>
</dbReference>
<accession>I4F1T2</accession>
<dbReference type="InterPro" id="IPR035906">
    <property type="entry name" value="MetI-like_sf"/>
</dbReference>
<dbReference type="PANTHER" id="PTHR43297">
    <property type="entry name" value="OLIGOPEPTIDE TRANSPORT ATP-BINDING PROTEIN APPD"/>
    <property type="match status" value="1"/>
</dbReference>
<evidence type="ECO:0000313" key="14">
    <source>
        <dbReference type="EMBL" id="CCH89595.1"/>
    </source>
</evidence>
<dbReference type="eggNOG" id="COG1173">
    <property type="taxonomic scope" value="Bacteria"/>
</dbReference>
<dbReference type="PROSITE" id="PS00211">
    <property type="entry name" value="ABC_TRANSPORTER_1"/>
    <property type="match status" value="1"/>
</dbReference>
<evidence type="ECO:0000259" key="13">
    <source>
        <dbReference type="PROSITE" id="PS50928"/>
    </source>
</evidence>
<reference evidence="14 15" key="1">
    <citation type="journal article" date="2012" name="J. Bacteriol.">
        <title>Genome Sequence of Radiation-Resistant Modestobacter marinus Strain BC501, a Representative Actinobacterium That Thrives on Calcareous Stone Surfaces.</title>
        <authorList>
            <person name="Normand P."/>
            <person name="Gury J."/>
            <person name="Pujic P."/>
            <person name="Chouaia B."/>
            <person name="Crotti E."/>
            <person name="Brusetti L."/>
            <person name="Daffonchio D."/>
            <person name="Vacherie B."/>
            <person name="Barbe V."/>
            <person name="Medigue C."/>
            <person name="Calteau A."/>
            <person name="Ghodhbane-Gtari F."/>
            <person name="Essoussi I."/>
            <person name="Nouioui I."/>
            <person name="Abbassi-Ghozzi I."/>
            <person name="Gtari M."/>
        </authorList>
    </citation>
    <scope>NUCLEOTIDE SEQUENCE [LARGE SCALE GENOMIC DNA]</scope>
    <source>
        <strain evidence="15">BC 501</strain>
    </source>
</reference>
<dbReference type="GO" id="GO:0016887">
    <property type="term" value="F:ATP hydrolysis activity"/>
    <property type="evidence" value="ECO:0007669"/>
    <property type="project" value="InterPro"/>
</dbReference>
<dbReference type="GO" id="GO:0015833">
    <property type="term" value="P:peptide transport"/>
    <property type="evidence" value="ECO:0007669"/>
    <property type="project" value="InterPro"/>
</dbReference>
<keyword evidence="10 11" id="KW-0472">Membrane</keyword>
<dbReference type="InterPro" id="IPR050388">
    <property type="entry name" value="ABC_Ni/Peptide_Import"/>
</dbReference>
<evidence type="ECO:0000259" key="12">
    <source>
        <dbReference type="PROSITE" id="PS50893"/>
    </source>
</evidence>
<dbReference type="GO" id="GO:0055085">
    <property type="term" value="P:transmembrane transport"/>
    <property type="evidence" value="ECO:0007669"/>
    <property type="project" value="InterPro"/>
</dbReference>
<feature type="transmembrane region" description="Helical" evidence="11">
    <location>
        <begin position="6"/>
        <end position="23"/>
    </location>
</feature>
<dbReference type="FunFam" id="3.40.50.300:FF:000016">
    <property type="entry name" value="Oligopeptide ABC transporter ATP-binding component"/>
    <property type="match status" value="1"/>
</dbReference>
<comment type="subcellular location">
    <subcellularLocation>
        <location evidence="11">Cell membrane</location>
        <topology evidence="11">Multi-pass membrane protein</topology>
    </subcellularLocation>
    <subcellularLocation>
        <location evidence="2">Cell membrane</location>
        <topology evidence="2">Peripheral membrane protein</topology>
    </subcellularLocation>
    <subcellularLocation>
        <location evidence="1">Membrane</location>
        <topology evidence="1">Multi-pass membrane protein</topology>
    </subcellularLocation>
</comment>
<feature type="domain" description="ABC transmembrane type-1" evidence="13">
    <location>
        <begin position="61"/>
        <end position="250"/>
    </location>
</feature>
<dbReference type="SMART" id="SM00382">
    <property type="entry name" value="AAA"/>
    <property type="match status" value="1"/>
</dbReference>
<keyword evidence="15" id="KW-1185">Reference proteome</keyword>
<dbReference type="InterPro" id="IPR003593">
    <property type="entry name" value="AAA+_ATPase"/>
</dbReference>
<evidence type="ECO:0000256" key="10">
    <source>
        <dbReference type="ARBA" id="ARBA00023136"/>
    </source>
</evidence>
<dbReference type="PATRIC" id="fig|477641.3.peg.3920"/>
<dbReference type="OrthoDB" id="9809030at2"/>
<evidence type="ECO:0000313" key="15">
    <source>
        <dbReference type="Proteomes" id="UP000006461"/>
    </source>
</evidence>
<keyword evidence="8" id="KW-0067">ATP-binding</keyword>
<keyword evidence="5" id="KW-1003">Cell membrane</keyword>
<evidence type="ECO:0000256" key="7">
    <source>
        <dbReference type="ARBA" id="ARBA00022741"/>
    </source>
</evidence>
<dbReference type="eggNOG" id="COG0444">
    <property type="taxonomic scope" value="Bacteria"/>
</dbReference>
<comment type="similarity">
    <text evidence="11">Belongs to the binding-protein-dependent transport system permease family.</text>
</comment>
<dbReference type="GO" id="GO:0005524">
    <property type="term" value="F:ATP binding"/>
    <property type="evidence" value="ECO:0007669"/>
    <property type="project" value="UniProtKB-KW"/>
</dbReference>
<dbReference type="SUPFAM" id="SSF52540">
    <property type="entry name" value="P-loop containing nucleoside triphosphate hydrolases"/>
    <property type="match status" value="1"/>
</dbReference>
<dbReference type="PROSITE" id="PS50893">
    <property type="entry name" value="ABC_TRANSPORTER_2"/>
    <property type="match status" value="1"/>
</dbReference>
<keyword evidence="4 11" id="KW-0813">Transport</keyword>
<feature type="domain" description="ABC transporter" evidence="12">
    <location>
        <begin position="293"/>
        <end position="538"/>
    </location>
</feature>
<dbReference type="Pfam" id="PF00528">
    <property type="entry name" value="BPD_transp_1"/>
    <property type="match status" value="1"/>
</dbReference>
<dbReference type="AlphaFoldDB" id="I4F1T2"/>
<sequence length="613" mass="64340">MLVCGASLLTVMVLLGIFAPIIWGEQADALTADIRQGSSAEHLLGTDALGRDILLRTLVATRLTLLMAAGATAIAVLIGILLGAGVVLAGRFVRGAGARAIDLLVSYPPIIIALAVTAIFTPGVGSVVVAIGLAFCPQFARLTNTLANSVSTRQYVVVSRLLGTSRTKLLQRHVLPNIAAPVLVLTSVGFATSIVSLSGLSFLGLGVQQPEYDWGALLAAGLRDLSVNPVESLGPALAILLTGLGAGLFGDGLAKYWEPRQSVRPPRINRSRGKQLTAPLTAVASDGEREVVASLRELQVSAGDAPLVRGVSLDIAAGEVVGLVGESGSGKSVTAMALARLLSPSLSWSADRLRIAGTDMHRSDVPAPTRLATDLGVVFQDPSSCFNPALHIGTQLTEVLRVHKGVSRKAAAKLAVDRLREVRVSSPEARMHQYPHELSGGMRQRAMIAMALLSEPRLLVADEPTTALDVTVQADVLRLLHQINTERGTAMLLISHDINVVSALCDRVCVMYAGRIVEEVPVADLRAGRVHHPYTKALLAASPGEDADRVTAPLKPLAGRPPKPGEVGNACSFAPRCPLAMPRCLEEDPVLLPDPDGGQAACHAVDHELAVAR</sequence>
<keyword evidence="9 11" id="KW-1133">Transmembrane helix</keyword>
<dbReference type="CDD" id="cd06261">
    <property type="entry name" value="TM_PBP2"/>
    <property type="match status" value="1"/>
</dbReference>
<protein>
    <submittedName>
        <fullName evidence="14">Oligopeptide/dipeptide ABC transporter, ATPase subunit</fullName>
    </submittedName>
</protein>
<dbReference type="OMA" id="EYGTNSV"/>
<dbReference type="PROSITE" id="PS50928">
    <property type="entry name" value="ABC_TM1"/>
    <property type="match status" value="1"/>
</dbReference>